<keyword evidence="3" id="KW-1185">Reference proteome</keyword>
<dbReference type="AlphaFoldDB" id="A0A9P0MQE2"/>
<reference evidence="2" key="1">
    <citation type="submission" date="2022-01" db="EMBL/GenBank/DDBJ databases">
        <authorList>
            <person name="King R."/>
        </authorList>
    </citation>
    <scope>NUCLEOTIDE SEQUENCE</scope>
</reference>
<dbReference type="EMBL" id="OV725080">
    <property type="protein sequence ID" value="CAH1399176.1"/>
    <property type="molecule type" value="Genomic_DNA"/>
</dbReference>
<gene>
    <name evidence="2" type="ORF">NEZAVI_LOCUS8677</name>
</gene>
<evidence type="ECO:0000313" key="3">
    <source>
        <dbReference type="Proteomes" id="UP001152798"/>
    </source>
</evidence>
<sequence>MGPWSGPLCRPPISRHRCRPPPHSCRRAYTYAIAVRWTFWPRGSDDLIQRTGEPALQLPPASAGGGVFCGPGRRSQGGADCGPRSLRARSSDHKGDPAD</sequence>
<name>A0A9P0MQE2_NEZVI</name>
<accession>A0A9P0MQE2</accession>
<protein>
    <submittedName>
        <fullName evidence="2">Uncharacterized protein</fullName>
    </submittedName>
</protein>
<proteinExistence type="predicted"/>
<feature type="region of interest" description="Disordered" evidence="1">
    <location>
        <begin position="66"/>
        <end position="99"/>
    </location>
</feature>
<evidence type="ECO:0000256" key="1">
    <source>
        <dbReference type="SAM" id="MobiDB-lite"/>
    </source>
</evidence>
<organism evidence="2 3">
    <name type="scientific">Nezara viridula</name>
    <name type="common">Southern green stink bug</name>
    <name type="synonym">Cimex viridulus</name>
    <dbReference type="NCBI Taxonomy" id="85310"/>
    <lineage>
        <taxon>Eukaryota</taxon>
        <taxon>Metazoa</taxon>
        <taxon>Ecdysozoa</taxon>
        <taxon>Arthropoda</taxon>
        <taxon>Hexapoda</taxon>
        <taxon>Insecta</taxon>
        <taxon>Pterygota</taxon>
        <taxon>Neoptera</taxon>
        <taxon>Paraneoptera</taxon>
        <taxon>Hemiptera</taxon>
        <taxon>Heteroptera</taxon>
        <taxon>Panheteroptera</taxon>
        <taxon>Pentatomomorpha</taxon>
        <taxon>Pentatomoidea</taxon>
        <taxon>Pentatomidae</taxon>
        <taxon>Pentatominae</taxon>
        <taxon>Nezara</taxon>
    </lineage>
</organism>
<evidence type="ECO:0000313" key="2">
    <source>
        <dbReference type="EMBL" id="CAH1399176.1"/>
    </source>
</evidence>
<feature type="compositionally biased region" description="Basic and acidic residues" evidence="1">
    <location>
        <begin position="89"/>
        <end position="99"/>
    </location>
</feature>
<dbReference type="Proteomes" id="UP001152798">
    <property type="component" value="Chromosome 4"/>
</dbReference>